<gene>
    <name evidence="2" type="ORF">TCON_0256</name>
</gene>
<dbReference type="Proteomes" id="UP001516464">
    <property type="component" value="Unassembled WGS sequence"/>
</dbReference>
<keyword evidence="1" id="KW-0472">Membrane</keyword>
<name>A0ABQ7I260_9MICR</name>
<evidence type="ECO:0000313" key="3">
    <source>
        <dbReference type="Proteomes" id="UP001516464"/>
    </source>
</evidence>
<proteinExistence type="predicted"/>
<evidence type="ECO:0008006" key="4">
    <source>
        <dbReference type="Google" id="ProtNLM"/>
    </source>
</evidence>
<keyword evidence="3" id="KW-1185">Reference proteome</keyword>
<evidence type="ECO:0000313" key="2">
    <source>
        <dbReference type="EMBL" id="KAF7684553.1"/>
    </source>
</evidence>
<comment type="caution">
    <text evidence="2">The sequence shown here is derived from an EMBL/GenBank/DDBJ whole genome shotgun (WGS) entry which is preliminary data.</text>
</comment>
<organism evidence="2 3">
    <name type="scientific">Astathelohania contejeani</name>
    <dbReference type="NCBI Taxonomy" id="164912"/>
    <lineage>
        <taxon>Eukaryota</taxon>
        <taxon>Fungi</taxon>
        <taxon>Fungi incertae sedis</taxon>
        <taxon>Microsporidia</taxon>
        <taxon>Astathelohaniidae</taxon>
        <taxon>Astathelohania</taxon>
    </lineage>
</organism>
<reference evidence="2 3" key="1">
    <citation type="submission" date="2019-01" db="EMBL/GenBank/DDBJ databases">
        <title>Genomes sequencing and comparative genomics of infectious freshwater microsporidia, Cucumispora dikerogammari and Thelohania contejeani.</title>
        <authorList>
            <person name="Cormier A."/>
            <person name="Giraud I."/>
            <person name="Wattier R."/>
            <person name="Teixeira M."/>
            <person name="Grandjean F."/>
            <person name="Rigaud T."/>
            <person name="Cordaux R."/>
        </authorList>
    </citation>
    <scope>NUCLEOTIDE SEQUENCE [LARGE SCALE GENOMIC DNA]</scope>
    <source>
        <strain evidence="2">T1</strain>
        <tissue evidence="2">Spores</tissue>
    </source>
</reference>
<evidence type="ECO:0000256" key="1">
    <source>
        <dbReference type="SAM" id="Phobius"/>
    </source>
</evidence>
<protein>
    <recommendedName>
        <fullName evidence="4">Thioredoxin domain-containing protein</fullName>
    </recommendedName>
</protein>
<sequence>MKILFFIPFVFNNNIFTSQDLSDPSTFLIYIYYESPTMKCQSCTYFMSQLGLITEMPIKTINYFTDPKLASRFLVLRFPCFVVQHEGKHYSLPQTNIDELKRCLNSKSWYKTQIPTNMLIIRIYSNLMYISFISFQWVNAILKYIPNVVLSIGIGIIGTYIILSMCENLNK</sequence>
<dbReference type="EMBL" id="SBIQ01000009">
    <property type="protein sequence ID" value="KAF7684553.1"/>
    <property type="molecule type" value="Genomic_DNA"/>
</dbReference>
<feature type="transmembrane region" description="Helical" evidence="1">
    <location>
        <begin position="119"/>
        <end position="138"/>
    </location>
</feature>
<keyword evidence="1" id="KW-0812">Transmembrane</keyword>
<keyword evidence="1" id="KW-1133">Transmembrane helix</keyword>
<feature type="transmembrane region" description="Helical" evidence="1">
    <location>
        <begin position="144"/>
        <end position="163"/>
    </location>
</feature>
<accession>A0ABQ7I260</accession>